<name>A0AAQ4FCU0_AMBAM</name>
<evidence type="ECO:0000256" key="1">
    <source>
        <dbReference type="SAM" id="Phobius"/>
    </source>
</evidence>
<sequence>MDSLTIARRKVHPIFFTVASCLATAFVIGIVFIVIGIGPRPARTQSKDQSGFCCPKLLDPLAPMVNLTLDPCQEPFLYVCYYWKSQSSDSTLRGLEGQAFASVLQGTEQSEAGRALHRIYMSCISTLASTEPIQFTVVRGLLEVISSPVVAPYSFEDNLRLVLTLSLSCRVFLPVSISAEWQGKKYMLRFWSQNSSIAPFLSGDYEATKRDGLEYLLTVLNDLGIFNLSMTDVSTIVMNFERKRQAEPKVSGNLRLLELLVPQGSAPTFKSVLDKIHSFPANNTAVDIDSFETIRSILSFLTTPANQPMAVSYAIFEAAVWLYKDTLHWSGLKPAPLLQHCVTYVKHFRMLIFAFYAERLSDPVKDLQARATVNSIKTTVIEKLSLLGEGIDRVSVSSYITRLELVLPAQLVAFIKRLPDVSGNMFSNILLREAWLLKVRLSVLNLRMAVTNILNRRTFDEYVQVTSGYIFIAPITLGLVGTTNPDAQFERSAAIGPLVADALWTLVLENTTWSAKAEEKLDRLRKCASDRSDHSLRYPVLSLQTAAWSARQDTWHKSFLVWSLWTASISQVFYLRYIHFAACLRVITRVSTEEEAITNVAFVNSTPDFRDAFNCPPPVDEDGESCAQQMRSLGWH</sequence>
<dbReference type="AlphaFoldDB" id="A0AAQ4FCU0"/>
<comment type="caution">
    <text evidence="2">The sequence shown here is derived from an EMBL/GenBank/DDBJ whole genome shotgun (WGS) entry which is preliminary data.</text>
</comment>
<accession>A0AAQ4FCU0</accession>
<evidence type="ECO:0000313" key="2">
    <source>
        <dbReference type="EMBL" id="KAK8784653.1"/>
    </source>
</evidence>
<protein>
    <recommendedName>
        <fullName evidence="4">Peptidase M13 N-terminal domain-containing protein</fullName>
    </recommendedName>
</protein>
<evidence type="ECO:0008006" key="4">
    <source>
        <dbReference type="Google" id="ProtNLM"/>
    </source>
</evidence>
<organism evidence="2 3">
    <name type="scientific">Amblyomma americanum</name>
    <name type="common">Lone star tick</name>
    <dbReference type="NCBI Taxonomy" id="6943"/>
    <lineage>
        <taxon>Eukaryota</taxon>
        <taxon>Metazoa</taxon>
        <taxon>Ecdysozoa</taxon>
        <taxon>Arthropoda</taxon>
        <taxon>Chelicerata</taxon>
        <taxon>Arachnida</taxon>
        <taxon>Acari</taxon>
        <taxon>Parasitiformes</taxon>
        <taxon>Ixodida</taxon>
        <taxon>Ixodoidea</taxon>
        <taxon>Ixodidae</taxon>
        <taxon>Amblyomminae</taxon>
        <taxon>Amblyomma</taxon>
    </lineage>
</organism>
<keyword evidence="1" id="KW-1133">Transmembrane helix</keyword>
<dbReference type="Proteomes" id="UP001321473">
    <property type="component" value="Unassembled WGS sequence"/>
</dbReference>
<proteinExistence type="predicted"/>
<keyword evidence="1" id="KW-0472">Membrane</keyword>
<reference evidence="2 3" key="1">
    <citation type="journal article" date="2023" name="Arcadia Sci">
        <title>De novo assembly of a long-read Amblyomma americanum tick genome.</title>
        <authorList>
            <person name="Chou S."/>
            <person name="Poskanzer K.E."/>
            <person name="Rollins M."/>
            <person name="Thuy-Boun P.S."/>
        </authorList>
    </citation>
    <scope>NUCLEOTIDE SEQUENCE [LARGE SCALE GENOMIC DNA]</scope>
    <source>
        <strain evidence="2">F_SG_1</strain>
        <tissue evidence="2">Salivary glands</tissue>
    </source>
</reference>
<dbReference type="EMBL" id="JARKHS020004387">
    <property type="protein sequence ID" value="KAK8784653.1"/>
    <property type="molecule type" value="Genomic_DNA"/>
</dbReference>
<keyword evidence="1" id="KW-0812">Transmembrane</keyword>
<dbReference type="SUPFAM" id="SSF55486">
    <property type="entry name" value="Metalloproteases ('zincins'), catalytic domain"/>
    <property type="match status" value="1"/>
</dbReference>
<evidence type="ECO:0000313" key="3">
    <source>
        <dbReference type="Proteomes" id="UP001321473"/>
    </source>
</evidence>
<keyword evidence="3" id="KW-1185">Reference proteome</keyword>
<feature type="transmembrane region" description="Helical" evidence="1">
    <location>
        <begin position="12"/>
        <end position="37"/>
    </location>
</feature>
<gene>
    <name evidence="2" type="ORF">V5799_008983</name>
</gene>